<dbReference type="AlphaFoldDB" id="A0A1Q6R5N4"/>
<dbReference type="PANTHER" id="PTHR43553:SF27">
    <property type="entry name" value="ENERGY-COUPLING FACTOR TRANSPORTER ATP-BINDING PROTEIN ECFA2"/>
    <property type="match status" value="1"/>
</dbReference>
<evidence type="ECO:0000313" key="11">
    <source>
        <dbReference type="Proteomes" id="UP000186777"/>
    </source>
</evidence>
<gene>
    <name evidence="10" type="ORF">BHW43_05540</name>
</gene>
<dbReference type="SMART" id="SM00382">
    <property type="entry name" value="AAA"/>
    <property type="match status" value="1"/>
</dbReference>
<dbReference type="InterPro" id="IPR050095">
    <property type="entry name" value="ECF_ABC_transporter_ATP-bd"/>
</dbReference>
<evidence type="ECO:0000256" key="6">
    <source>
        <dbReference type="ARBA" id="ARBA00022967"/>
    </source>
</evidence>
<dbReference type="InterPro" id="IPR017871">
    <property type="entry name" value="ABC_transporter-like_CS"/>
</dbReference>
<proteinExistence type="inferred from homology"/>
<evidence type="ECO:0000256" key="4">
    <source>
        <dbReference type="ARBA" id="ARBA00022741"/>
    </source>
</evidence>
<dbReference type="InterPro" id="IPR003593">
    <property type="entry name" value="AAA+_ATPase"/>
</dbReference>
<dbReference type="NCBIfam" id="TIGR04521">
    <property type="entry name" value="ECF_ATPase_2"/>
    <property type="match status" value="1"/>
</dbReference>
<keyword evidence="4 8" id="KW-0547">Nucleotide-binding</keyword>
<dbReference type="GO" id="GO:0043190">
    <property type="term" value="C:ATP-binding cassette (ABC) transporter complex"/>
    <property type="evidence" value="ECO:0007669"/>
    <property type="project" value="TreeGrafter"/>
</dbReference>
<sequence>MSIKLSNIYHTYSKGTPFERLALNDVSLEIAKGEIVAIIGHTGSGKSTLVQHLNGLLKPDKGSASIDDIDITAKGAEAKTARQQVGMVFQYPEHQLFAETVFEDIAFGPRNKGFADDEVEKQVREAMAFVGLDYDTYAQRSPFQLSGGQMRRVAIAGVVAMNPDYLVLDEPSAGLDPRSRNAVFKEIMSLHKSRGIAIVLVTHSMEEAVKYADRLLVINAGKVLFDGTPADIFKQHADELVKVGVDVPQVYKLADLLRKNGLAVKENIKDDMSLVKAIKQAKGLK</sequence>
<evidence type="ECO:0000259" key="9">
    <source>
        <dbReference type="PROSITE" id="PS50893"/>
    </source>
</evidence>
<dbReference type="InterPro" id="IPR015856">
    <property type="entry name" value="ABC_transpr_CbiO/EcfA_su"/>
</dbReference>
<evidence type="ECO:0000256" key="5">
    <source>
        <dbReference type="ARBA" id="ARBA00022840"/>
    </source>
</evidence>
<keyword evidence="7 8" id="KW-0472">Membrane</keyword>
<dbReference type="Pfam" id="PF00005">
    <property type="entry name" value="ABC_tran"/>
    <property type="match status" value="1"/>
</dbReference>
<dbReference type="SUPFAM" id="SSF52540">
    <property type="entry name" value="P-loop containing nucleoside triphosphate hydrolases"/>
    <property type="match status" value="1"/>
</dbReference>
<dbReference type="InterPro" id="IPR030946">
    <property type="entry name" value="EcfA2"/>
</dbReference>
<evidence type="ECO:0000256" key="2">
    <source>
        <dbReference type="ARBA" id="ARBA00022448"/>
    </source>
</evidence>
<comment type="subcellular location">
    <subcellularLocation>
        <location evidence="1 8">Cell membrane</location>
        <topology evidence="1 8">Peripheral membrane protein</topology>
    </subcellularLocation>
</comment>
<dbReference type="Proteomes" id="UP000186777">
    <property type="component" value="Unassembled WGS sequence"/>
</dbReference>
<dbReference type="InterPro" id="IPR003439">
    <property type="entry name" value="ABC_transporter-like_ATP-bd"/>
</dbReference>
<organism evidence="10 11">
    <name type="scientific">Phascolarctobacterium succinatutens</name>
    <dbReference type="NCBI Taxonomy" id="626940"/>
    <lineage>
        <taxon>Bacteria</taxon>
        <taxon>Bacillati</taxon>
        <taxon>Bacillota</taxon>
        <taxon>Negativicutes</taxon>
        <taxon>Acidaminococcales</taxon>
        <taxon>Acidaminococcaceae</taxon>
        <taxon>Phascolarctobacterium</taxon>
    </lineage>
</organism>
<dbReference type="GO" id="GO:0042626">
    <property type="term" value="F:ATPase-coupled transmembrane transporter activity"/>
    <property type="evidence" value="ECO:0007669"/>
    <property type="project" value="TreeGrafter"/>
</dbReference>
<comment type="similarity">
    <text evidence="8">Belongs to the ABC transporter superfamily. Energy-coupling factor EcfA family.</text>
</comment>
<dbReference type="GO" id="GO:0016887">
    <property type="term" value="F:ATP hydrolysis activity"/>
    <property type="evidence" value="ECO:0007669"/>
    <property type="project" value="InterPro"/>
</dbReference>
<accession>A0A1Q6R5N4</accession>
<dbReference type="CDD" id="cd03225">
    <property type="entry name" value="ABC_cobalt_CbiO_domain1"/>
    <property type="match status" value="1"/>
</dbReference>
<comment type="function">
    <text evidence="8">ATP-binding (A) component of a common energy-coupling factor (ECF) ABC-transporter complex.</text>
</comment>
<dbReference type="STRING" id="626940.BHW43_05540"/>
<keyword evidence="6" id="KW-1278">Translocase</keyword>
<evidence type="ECO:0000256" key="1">
    <source>
        <dbReference type="ARBA" id="ARBA00004202"/>
    </source>
</evidence>
<comment type="caution">
    <text evidence="10">The sequence shown here is derived from an EMBL/GenBank/DDBJ whole genome shotgun (WGS) entry which is preliminary data.</text>
</comment>
<dbReference type="EMBL" id="MNTG01000028">
    <property type="protein sequence ID" value="OLA37673.1"/>
    <property type="molecule type" value="Genomic_DNA"/>
</dbReference>
<keyword evidence="3 8" id="KW-1003">Cell membrane</keyword>
<evidence type="ECO:0000256" key="3">
    <source>
        <dbReference type="ARBA" id="ARBA00022475"/>
    </source>
</evidence>
<dbReference type="FunFam" id="3.40.50.300:FF:000224">
    <property type="entry name" value="Energy-coupling factor transporter ATP-binding protein EcfA"/>
    <property type="match status" value="1"/>
</dbReference>
<dbReference type="PROSITE" id="PS50893">
    <property type="entry name" value="ABC_TRANSPORTER_2"/>
    <property type="match status" value="1"/>
</dbReference>
<protein>
    <recommendedName>
        <fullName evidence="8">Energy-coupling factor transporter ATP-binding protein EcfA2</fullName>
        <ecNumber evidence="8">7.-.-.-</ecNumber>
    </recommendedName>
</protein>
<dbReference type="RefSeq" id="WP_303679814.1">
    <property type="nucleotide sequence ID" value="NZ_DBEZXK010000064.1"/>
</dbReference>
<keyword evidence="5 8" id="KW-0067">ATP-binding</keyword>
<dbReference type="EC" id="7.-.-.-" evidence="8"/>
<dbReference type="PROSITE" id="PS00211">
    <property type="entry name" value="ABC_TRANSPORTER_1"/>
    <property type="match status" value="1"/>
</dbReference>
<reference evidence="10 11" key="1">
    <citation type="journal article" date="2016" name="Nat. Biotechnol.">
        <title>Measurement of bacterial replication rates in microbial communities.</title>
        <authorList>
            <person name="Brown C.T."/>
            <person name="Olm M.R."/>
            <person name="Thomas B.C."/>
            <person name="Banfield J.F."/>
        </authorList>
    </citation>
    <scope>NUCLEOTIDE SEQUENCE [LARGE SCALE GENOMIC DNA]</scope>
    <source>
        <strain evidence="10">46_33</strain>
    </source>
</reference>
<evidence type="ECO:0000256" key="7">
    <source>
        <dbReference type="ARBA" id="ARBA00023136"/>
    </source>
</evidence>
<feature type="domain" description="ABC transporter" evidence="9">
    <location>
        <begin position="3"/>
        <end position="245"/>
    </location>
</feature>
<evidence type="ECO:0000313" key="10">
    <source>
        <dbReference type="EMBL" id="OLA37673.1"/>
    </source>
</evidence>
<dbReference type="PANTHER" id="PTHR43553">
    <property type="entry name" value="HEAVY METAL TRANSPORTER"/>
    <property type="match status" value="1"/>
</dbReference>
<dbReference type="GO" id="GO:0005524">
    <property type="term" value="F:ATP binding"/>
    <property type="evidence" value="ECO:0007669"/>
    <property type="project" value="UniProtKB-UniRule"/>
</dbReference>
<name>A0A1Q6R5N4_9FIRM</name>
<evidence type="ECO:0000256" key="8">
    <source>
        <dbReference type="RuleBase" id="RU365104"/>
    </source>
</evidence>
<keyword evidence="2 8" id="KW-0813">Transport</keyword>
<dbReference type="InterPro" id="IPR027417">
    <property type="entry name" value="P-loop_NTPase"/>
</dbReference>
<comment type="subunit">
    <text evidence="8">Forms a stable energy-coupling factor (ECF) transporter complex composed of 2 membrane-embedded substrate-binding proteins (S component), 2 ATP-binding proteins (A component) and 2 transmembrane proteins (T component).</text>
</comment>
<dbReference type="Gene3D" id="3.40.50.300">
    <property type="entry name" value="P-loop containing nucleotide triphosphate hydrolases"/>
    <property type="match status" value="1"/>
</dbReference>